<accession>A0A4Q9GSB7</accession>
<gene>
    <name evidence="2" type="ORF">EYE40_09205</name>
</gene>
<evidence type="ECO:0000313" key="3">
    <source>
        <dbReference type="Proteomes" id="UP000294194"/>
    </source>
</evidence>
<reference evidence="3" key="1">
    <citation type="submission" date="2019-02" db="EMBL/GenBank/DDBJ databases">
        <title>Glaciihabitans arcticus sp. nov., a psychrotolerant bacterium isolated from polar soil.</title>
        <authorList>
            <person name="Dahal R.H."/>
        </authorList>
    </citation>
    <scope>NUCLEOTIDE SEQUENCE [LARGE SCALE GENOMIC DNA]</scope>
    <source>
        <strain evidence="3">RP-3-7</strain>
    </source>
</reference>
<comment type="caution">
    <text evidence="2">The sequence shown here is derived from an EMBL/GenBank/DDBJ whole genome shotgun (WGS) entry which is preliminary data.</text>
</comment>
<evidence type="ECO:0000256" key="1">
    <source>
        <dbReference type="SAM" id="MobiDB-lite"/>
    </source>
</evidence>
<feature type="region of interest" description="Disordered" evidence="1">
    <location>
        <begin position="1"/>
        <end position="30"/>
    </location>
</feature>
<protein>
    <submittedName>
        <fullName evidence="2">Uncharacterized protein</fullName>
    </submittedName>
</protein>
<name>A0A4Q9GSB7_9MICO</name>
<dbReference type="AlphaFoldDB" id="A0A4Q9GSB7"/>
<organism evidence="2 3">
    <name type="scientific">Glaciihabitans arcticus</name>
    <dbReference type="NCBI Taxonomy" id="2668039"/>
    <lineage>
        <taxon>Bacteria</taxon>
        <taxon>Bacillati</taxon>
        <taxon>Actinomycetota</taxon>
        <taxon>Actinomycetes</taxon>
        <taxon>Micrococcales</taxon>
        <taxon>Microbacteriaceae</taxon>
        <taxon>Glaciihabitans</taxon>
    </lineage>
</organism>
<dbReference type="EMBL" id="SISG01000001">
    <property type="protein sequence ID" value="TBN57551.1"/>
    <property type="molecule type" value="Genomic_DNA"/>
</dbReference>
<evidence type="ECO:0000313" key="2">
    <source>
        <dbReference type="EMBL" id="TBN57551.1"/>
    </source>
</evidence>
<keyword evidence="3" id="KW-1185">Reference proteome</keyword>
<sequence length="65" mass="7035">MVGAVPRPPRLSGDSGRCNRTVGSTRQRNIPVPLAARGREPGQYGVRQRSRLRARARVALGATAR</sequence>
<dbReference type="Proteomes" id="UP000294194">
    <property type="component" value="Unassembled WGS sequence"/>
</dbReference>
<proteinExistence type="predicted"/>